<protein>
    <submittedName>
        <fullName evidence="1">Uncharacterized protein</fullName>
    </submittedName>
</protein>
<name>A0A0E9S014_ANGAN</name>
<dbReference type="EMBL" id="GBXM01074602">
    <property type="protein sequence ID" value="JAH33975.1"/>
    <property type="molecule type" value="Transcribed_RNA"/>
</dbReference>
<reference evidence="1" key="2">
    <citation type="journal article" date="2015" name="Fish Shellfish Immunol.">
        <title>Early steps in the European eel (Anguilla anguilla)-Vibrio vulnificus interaction in the gills: Role of the RtxA13 toxin.</title>
        <authorList>
            <person name="Callol A."/>
            <person name="Pajuelo D."/>
            <person name="Ebbesson L."/>
            <person name="Teles M."/>
            <person name="MacKenzie S."/>
            <person name="Amaro C."/>
        </authorList>
    </citation>
    <scope>NUCLEOTIDE SEQUENCE</scope>
</reference>
<proteinExistence type="predicted"/>
<sequence>MTSRTINVILNEATTELSASCSFDLQKTRFLRSSKVFPGSLEMYSHRILVAA</sequence>
<organism evidence="1">
    <name type="scientific">Anguilla anguilla</name>
    <name type="common">European freshwater eel</name>
    <name type="synonym">Muraena anguilla</name>
    <dbReference type="NCBI Taxonomy" id="7936"/>
    <lineage>
        <taxon>Eukaryota</taxon>
        <taxon>Metazoa</taxon>
        <taxon>Chordata</taxon>
        <taxon>Craniata</taxon>
        <taxon>Vertebrata</taxon>
        <taxon>Euteleostomi</taxon>
        <taxon>Actinopterygii</taxon>
        <taxon>Neopterygii</taxon>
        <taxon>Teleostei</taxon>
        <taxon>Anguilliformes</taxon>
        <taxon>Anguillidae</taxon>
        <taxon>Anguilla</taxon>
    </lineage>
</organism>
<dbReference type="AlphaFoldDB" id="A0A0E9S014"/>
<reference evidence="1" key="1">
    <citation type="submission" date="2014-11" db="EMBL/GenBank/DDBJ databases">
        <authorList>
            <person name="Amaro Gonzalez C."/>
        </authorList>
    </citation>
    <scope>NUCLEOTIDE SEQUENCE</scope>
</reference>
<accession>A0A0E9S014</accession>
<evidence type="ECO:0000313" key="1">
    <source>
        <dbReference type="EMBL" id="JAH33975.1"/>
    </source>
</evidence>